<comment type="caution">
    <text evidence="1">The sequence shown here is derived from an EMBL/GenBank/DDBJ whole genome shotgun (WGS) entry which is preliminary data.</text>
</comment>
<proteinExistence type="predicted"/>
<gene>
    <name evidence="1" type="ORF">Syun_027837</name>
</gene>
<evidence type="ECO:0000313" key="2">
    <source>
        <dbReference type="Proteomes" id="UP001420932"/>
    </source>
</evidence>
<protein>
    <submittedName>
        <fullName evidence="1">Uncharacterized protein</fullName>
    </submittedName>
</protein>
<dbReference type="Proteomes" id="UP001420932">
    <property type="component" value="Unassembled WGS sequence"/>
</dbReference>
<organism evidence="1 2">
    <name type="scientific">Stephania yunnanensis</name>
    <dbReference type="NCBI Taxonomy" id="152371"/>
    <lineage>
        <taxon>Eukaryota</taxon>
        <taxon>Viridiplantae</taxon>
        <taxon>Streptophyta</taxon>
        <taxon>Embryophyta</taxon>
        <taxon>Tracheophyta</taxon>
        <taxon>Spermatophyta</taxon>
        <taxon>Magnoliopsida</taxon>
        <taxon>Ranunculales</taxon>
        <taxon>Menispermaceae</taxon>
        <taxon>Menispermoideae</taxon>
        <taxon>Cissampelideae</taxon>
        <taxon>Stephania</taxon>
    </lineage>
</organism>
<dbReference type="AlphaFoldDB" id="A0AAP0HQK8"/>
<sequence>MLLSLKTLRIEMSVSCIRISRISPTWGLSFGADNTPLRSMASSESDSTMNCRKPSIFVVSKPVLMLQNSAARGEQTLKPF</sequence>
<name>A0AAP0HQK8_9MAGN</name>
<keyword evidence="2" id="KW-1185">Reference proteome</keyword>
<evidence type="ECO:0000313" key="1">
    <source>
        <dbReference type="EMBL" id="KAK9092926.1"/>
    </source>
</evidence>
<reference evidence="1 2" key="1">
    <citation type="submission" date="2024-01" db="EMBL/GenBank/DDBJ databases">
        <title>Genome assemblies of Stephania.</title>
        <authorList>
            <person name="Yang L."/>
        </authorList>
    </citation>
    <scope>NUCLEOTIDE SEQUENCE [LARGE SCALE GENOMIC DNA]</scope>
    <source>
        <strain evidence="1">YNDBR</strain>
        <tissue evidence="1">Leaf</tissue>
    </source>
</reference>
<accession>A0AAP0HQK8</accession>
<dbReference type="EMBL" id="JBBNAF010000012">
    <property type="protein sequence ID" value="KAK9092926.1"/>
    <property type="molecule type" value="Genomic_DNA"/>
</dbReference>